<dbReference type="Gene3D" id="3.30.450.330">
    <property type="match status" value="1"/>
</dbReference>
<dbReference type="STRING" id="1797995.A2242_03010"/>
<evidence type="ECO:0000256" key="2">
    <source>
        <dbReference type="ARBA" id="ARBA00023136"/>
    </source>
</evidence>
<dbReference type="AlphaFoldDB" id="A0A1F5SK32"/>
<evidence type="ECO:0000313" key="8">
    <source>
        <dbReference type="Proteomes" id="UP000178925"/>
    </source>
</evidence>
<dbReference type="InterPro" id="IPR005311">
    <property type="entry name" value="PBP_dimer"/>
</dbReference>
<keyword evidence="3" id="KW-0175">Coiled coil</keyword>
<evidence type="ECO:0000313" key="7">
    <source>
        <dbReference type="EMBL" id="OGF27019.1"/>
    </source>
</evidence>
<evidence type="ECO:0008006" key="9">
    <source>
        <dbReference type="Google" id="ProtNLM"/>
    </source>
</evidence>
<sequence>MMWSSHKTRANKNEAHDNRTNILVAVIFLFALAIAARLFNVQVLNYETYAARALQQHGVAEDITPNRGRIFVRTQAEKSDLYPLSANKEFALVYVVPQDILNATQAAETLAPALLPFVYEEPDEAQLLIEIETGIRQRLFQEAVATNPPAAGVEVVIDEGQAQTELAKEQLVLEEKLQKEKEEKLAAYQTELLEKFSKAGDPYEPLVKKVDKAKLKEIMDLNIKGIAYSLSSYRYYPGNNIGSNVLGYVIDNPDNQITQGSYGIEGYFNVQLAGAMGAIKAERDARGELSIVADREVRPAVDGSDIILTIDKTIQDVACRKLSQSALRHGADTGAVIIMNPKTGAIIAMCSYPDFDPNEYGKTKQLNYFNNVGIFQAYEPGSIFKPLTMSMGIDLGVVEPDSTFVDPGSVVIATETIKNAENRAYGQVTMTGILENSINTGAVYVARKVGINNFLKYMNAYGFGQKTGITLLTESPGNISSLYDPMHGADLNLAVSAFGQSITATPLQMVTAIAVIANGGVLMKPYIIAETITPAGEHFKSEPQKIRRVISPRAAALVSGMMVSVVENGHAKRAQVKGYYVAAKTGTAQIASAASRGYSSRTNHSLFGFAPADDPVFAMITYFEDPKDAKYAESTVTPLFGEIAAFVLNYYQVAKER</sequence>
<organism evidence="7 8">
    <name type="scientific">Candidatus Falkowbacteria bacterium RIFOXYA2_FULL_47_9</name>
    <dbReference type="NCBI Taxonomy" id="1797995"/>
    <lineage>
        <taxon>Bacteria</taxon>
        <taxon>Candidatus Falkowiibacteriota</taxon>
    </lineage>
</organism>
<dbReference type="GO" id="GO:0005886">
    <property type="term" value="C:plasma membrane"/>
    <property type="evidence" value="ECO:0007669"/>
    <property type="project" value="TreeGrafter"/>
</dbReference>
<feature type="transmembrane region" description="Helical" evidence="4">
    <location>
        <begin position="21"/>
        <end position="39"/>
    </location>
</feature>
<dbReference type="InterPro" id="IPR050515">
    <property type="entry name" value="Beta-lactam/transpept"/>
</dbReference>
<dbReference type="GO" id="GO:0071555">
    <property type="term" value="P:cell wall organization"/>
    <property type="evidence" value="ECO:0007669"/>
    <property type="project" value="TreeGrafter"/>
</dbReference>
<feature type="coiled-coil region" evidence="3">
    <location>
        <begin position="163"/>
        <end position="191"/>
    </location>
</feature>
<keyword evidence="4" id="KW-1133">Transmembrane helix</keyword>
<dbReference type="Gene3D" id="3.40.710.10">
    <property type="entry name" value="DD-peptidase/beta-lactamase superfamily"/>
    <property type="match status" value="1"/>
</dbReference>
<dbReference type="Pfam" id="PF00905">
    <property type="entry name" value="Transpeptidase"/>
    <property type="match status" value="1"/>
</dbReference>
<dbReference type="InterPro" id="IPR036138">
    <property type="entry name" value="PBP_dimer_sf"/>
</dbReference>
<keyword evidence="2 4" id="KW-0472">Membrane</keyword>
<comment type="subcellular location">
    <subcellularLocation>
        <location evidence="1">Membrane</location>
    </subcellularLocation>
</comment>
<dbReference type="SUPFAM" id="SSF56601">
    <property type="entry name" value="beta-lactamase/transpeptidase-like"/>
    <property type="match status" value="1"/>
</dbReference>
<name>A0A1F5SK32_9BACT</name>
<keyword evidence="4" id="KW-0812">Transmembrane</keyword>
<dbReference type="EMBL" id="MFGC01000029">
    <property type="protein sequence ID" value="OGF27019.1"/>
    <property type="molecule type" value="Genomic_DNA"/>
</dbReference>
<evidence type="ECO:0000256" key="3">
    <source>
        <dbReference type="SAM" id="Coils"/>
    </source>
</evidence>
<dbReference type="PANTHER" id="PTHR30627:SF1">
    <property type="entry name" value="PEPTIDOGLYCAN D,D-TRANSPEPTIDASE FTSI"/>
    <property type="match status" value="1"/>
</dbReference>
<dbReference type="Proteomes" id="UP000178925">
    <property type="component" value="Unassembled WGS sequence"/>
</dbReference>
<dbReference type="GO" id="GO:0008658">
    <property type="term" value="F:penicillin binding"/>
    <property type="evidence" value="ECO:0007669"/>
    <property type="project" value="InterPro"/>
</dbReference>
<feature type="domain" description="Penicillin-binding protein transpeptidase" evidence="5">
    <location>
        <begin position="334"/>
        <end position="643"/>
    </location>
</feature>
<reference evidence="7 8" key="1">
    <citation type="journal article" date="2016" name="Nat. Commun.">
        <title>Thousands of microbial genomes shed light on interconnected biogeochemical processes in an aquifer system.</title>
        <authorList>
            <person name="Anantharaman K."/>
            <person name="Brown C.T."/>
            <person name="Hug L.A."/>
            <person name="Sharon I."/>
            <person name="Castelle C.J."/>
            <person name="Probst A.J."/>
            <person name="Thomas B.C."/>
            <person name="Singh A."/>
            <person name="Wilkins M.J."/>
            <person name="Karaoz U."/>
            <person name="Brodie E.L."/>
            <person name="Williams K.H."/>
            <person name="Hubbard S.S."/>
            <person name="Banfield J.F."/>
        </authorList>
    </citation>
    <scope>NUCLEOTIDE SEQUENCE [LARGE SCALE GENOMIC DNA]</scope>
</reference>
<dbReference type="SUPFAM" id="SSF56519">
    <property type="entry name" value="Penicillin binding protein dimerisation domain"/>
    <property type="match status" value="1"/>
</dbReference>
<evidence type="ECO:0000256" key="4">
    <source>
        <dbReference type="SAM" id="Phobius"/>
    </source>
</evidence>
<dbReference type="PANTHER" id="PTHR30627">
    <property type="entry name" value="PEPTIDOGLYCAN D,D-TRANSPEPTIDASE"/>
    <property type="match status" value="1"/>
</dbReference>
<feature type="domain" description="Penicillin-binding protein dimerisation" evidence="6">
    <location>
        <begin position="142"/>
        <end position="288"/>
    </location>
</feature>
<evidence type="ECO:0000259" key="5">
    <source>
        <dbReference type="Pfam" id="PF00905"/>
    </source>
</evidence>
<comment type="caution">
    <text evidence="7">The sequence shown here is derived from an EMBL/GenBank/DDBJ whole genome shotgun (WGS) entry which is preliminary data.</text>
</comment>
<gene>
    <name evidence="7" type="ORF">A2242_03010</name>
</gene>
<dbReference type="Pfam" id="PF03717">
    <property type="entry name" value="PBP_dimer"/>
    <property type="match status" value="1"/>
</dbReference>
<protein>
    <recommendedName>
        <fullName evidence="9">Penicillin-binding protein transpeptidase domain-containing protein</fullName>
    </recommendedName>
</protein>
<evidence type="ECO:0000256" key="1">
    <source>
        <dbReference type="ARBA" id="ARBA00004370"/>
    </source>
</evidence>
<dbReference type="InterPro" id="IPR012338">
    <property type="entry name" value="Beta-lactam/transpept-like"/>
</dbReference>
<evidence type="ECO:0000259" key="6">
    <source>
        <dbReference type="Pfam" id="PF03717"/>
    </source>
</evidence>
<dbReference type="InterPro" id="IPR001460">
    <property type="entry name" value="PCN-bd_Tpept"/>
</dbReference>
<accession>A0A1F5SK32</accession>
<proteinExistence type="predicted"/>
<dbReference type="Gene3D" id="3.90.1310.10">
    <property type="entry name" value="Penicillin-binding protein 2a (Domain 2)"/>
    <property type="match status" value="1"/>
</dbReference>